<accession>A0AAD6WYF2</accession>
<keyword evidence="2" id="KW-1185">Reference proteome</keyword>
<dbReference type="Proteomes" id="UP001218188">
    <property type="component" value="Unassembled WGS sequence"/>
</dbReference>
<comment type="caution">
    <text evidence="1">The sequence shown here is derived from an EMBL/GenBank/DDBJ whole genome shotgun (WGS) entry which is preliminary data.</text>
</comment>
<sequence length="246" mass="28108">MFLRRSFRRRWLSPWSLSGAYQWMRPKSSPPQSDFAPRIRQLGLLNSGPTVLGICNFLLHPRKLLYTTHIESVQIRMDSDSASYDHRLLSACDKTLKFLAIVPGASVDINLPYLPFVLGLQIEILVDDKRQLPHRFPSTLERIVSSLPAAETITLSFPIVPLHTEIVWPDQGTLPIFGPSYKARTELLHLRRVHCRLRTQYSASSVGPLFDHFVAAMETRMSGLQGTEILTFSVSDWRPRFIARLQ</sequence>
<gene>
    <name evidence="1" type="ORF">C8F04DRAFT_671714</name>
</gene>
<name>A0AAD6WYF2_9AGAR</name>
<dbReference type="EMBL" id="JARJCM010000077">
    <property type="protein sequence ID" value="KAJ7032033.1"/>
    <property type="molecule type" value="Genomic_DNA"/>
</dbReference>
<proteinExistence type="predicted"/>
<evidence type="ECO:0000313" key="2">
    <source>
        <dbReference type="Proteomes" id="UP001218188"/>
    </source>
</evidence>
<dbReference type="AlphaFoldDB" id="A0AAD6WYF2"/>
<evidence type="ECO:0000313" key="1">
    <source>
        <dbReference type="EMBL" id="KAJ7032033.1"/>
    </source>
</evidence>
<organism evidence="1 2">
    <name type="scientific">Mycena alexandri</name>
    <dbReference type="NCBI Taxonomy" id="1745969"/>
    <lineage>
        <taxon>Eukaryota</taxon>
        <taxon>Fungi</taxon>
        <taxon>Dikarya</taxon>
        <taxon>Basidiomycota</taxon>
        <taxon>Agaricomycotina</taxon>
        <taxon>Agaricomycetes</taxon>
        <taxon>Agaricomycetidae</taxon>
        <taxon>Agaricales</taxon>
        <taxon>Marasmiineae</taxon>
        <taxon>Mycenaceae</taxon>
        <taxon>Mycena</taxon>
    </lineage>
</organism>
<reference evidence="1" key="1">
    <citation type="submission" date="2023-03" db="EMBL/GenBank/DDBJ databases">
        <title>Massive genome expansion in bonnet fungi (Mycena s.s.) driven by repeated elements and novel gene families across ecological guilds.</title>
        <authorList>
            <consortium name="Lawrence Berkeley National Laboratory"/>
            <person name="Harder C.B."/>
            <person name="Miyauchi S."/>
            <person name="Viragh M."/>
            <person name="Kuo A."/>
            <person name="Thoen E."/>
            <person name="Andreopoulos B."/>
            <person name="Lu D."/>
            <person name="Skrede I."/>
            <person name="Drula E."/>
            <person name="Henrissat B."/>
            <person name="Morin E."/>
            <person name="Kohler A."/>
            <person name="Barry K."/>
            <person name="LaButti K."/>
            <person name="Morin E."/>
            <person name="Salamov A."/>
            <person name="Lipzen A."/>
            <person name="Mereny Z."/>
            <person name="Hegedus B."/>
            <person name="Baldrian P."/>
            <person name="Stursova M."/>
            <person name="Weitz H."/>
            <person name="Taylor A."/>
            <person name="Grigoriev I.V."/>
            <person name="Nagy L.G."/>
            <person name="Martin F."/>
            <person name="Kauserud H."/>
        </authorList>
    </citation>
    <scope>NUCLEOTIDE SEQUENCE</scope>
    <source>
        <strain evidence="1">CBHHK200</strain>
    </source>
</reference>
<protein>
    <submittedName>
        <fullName evidence="1">Uncharacterized protein</fullName>
    </submittedName>
</protein>